<keyword evidence="2" id="KW-0813">Transport</keyword>
<feature type="transmembrane region" description="Helical" evidence="10">
    <location>
        <begin position="174"/>
        <end position="195"/>
    </location>
</feature>
<dbReference type="FunFam" id="3.40.50.300:FF:000299">
    <property type="entry name" value="ABC transporter ATP-binding protein/permease"/>
    <property type="match status" value="1"/>
</dbReference>
<evidence type="ECO:0000256" key="6">
    <source>
        <dbReference type="ARBA" id="ARBA00022840"/>
    </source>
</evidence>
<dbReference type="GO" id="GO:0005524">
    <property type="term" value="F:ATP binding"/>
    <property type="evidence" value="ECO:0007669"/>
    <property type="project" value="UniProtKB-KW"/>
</dbReference>
<dbReference type="SMART" id="SM00382">
    <property type="entry name" value="AAA"/>
    <property type="match status" value="1"/>
</dbReference>
<dbReference type="InterPro" id="IPR003439">
    <property type="entry name" value="ABC_transporter-like_ATP-bd"/>
</dbReference>
<dbReference type="InterPro" id="IPR003593">
    <property type="entry name" value="AAA+_ATPase"/>
</dbReference>
<dbReference type="GO" id="GO:0005886">
    <property type="term" value="C:plasma membrane"/>
    <property type="evidence" value="ECO:0007669"/>
    <property type="project" value="UniProtKB-SubCell"/>
</dbReference>
<dbReference type="InterPro" id="IPR036640">
    <property type="entry name" value="ABC1_TM_sf"/>
</dbReference>
<accession>I0KWM4</accession>
<keyword evidence="8 10" id="KW-0472">Membrane</keyword>
<keyword evidence="6 13" id="KW-0067">ATP-binding</keyword>
<feature type="domain" description="ABC transmembrane type-1" evidence="12">
    <location>
        <begin position="37"/>
        <end position="316"/>
    </location>
</feature>
<reference evidence="14" key="1">
    <citation type="journal article" date="2012" name="J. Bacteriol.">
        <title>Genome Sequence of Micromonospora lupini Lupac 08, Isolated from Root Nodules of Lupinus angustifolius.</title>
        <authorList>
            <person name="Alonso-Vega P."/>
            <person name="Normand P."/>
            <person name="Bacigalupe R."/>
            <person name="Pujic P."/>
            <person name="Lajus A."/>
            <person name="Vallenet D."/>
            <person name="Carro L."/>
            <person name="Coll P."/>
            <person name="Trujillo M.E."/>
        </authorList>
    </citation>
    <scope>NUCLEOTIDE SEQUENCE [LARGE SCALE GENOMIC DNA]</scope>
    <source>
        <strain evidence="14">Lupac 08</strain>
    </source>
</reference>
<dbReference type="Proteomes" id="UP000003448">
    <property type="component" value="Unassembled WGS sequence"/>
</dbReference>
<evidence type="ECO:0000256" key="7">
    <source>
        <dbReference type="ARBA" id="ARBA00022989"/>
    </source>
</evidence>
<dbReference type="InterPro" id="IPR027417">
    <property type="entry name" value="P-loop_NTPase"/>
</dbReference>
<feature type="transmembrane region" description="Helical" evidence="10">
    <location>
        <begin position="253"/>
        <end position="274"/>
    </location>
</feature>
<feature type="transmembrane region" description="Helical" evidence="10">
    <location>
        <begin position="148"/>
        <end position="168"/>
    </location>
</feature>
<evidence type="ECO:0000256" key="4">
    <source>
        <dbReference type="ARBA" id="ARBA00022692"/>
    </source>
</evidence>
<dbReference type="NCBIfam" id="TIGR02857">
    <property type="entry name" value="CydD"/>
    <property type="match status" value="1"/>
</dbReference>
<evidence type="ECO:0000256" key="10">
    <source>
        <dbReference type="SAM" id="Phobius"/>
    </source>
</evidence>
<dbReference type="eggNOG" id="COG4988">
    <property type="taxonomic scope" value="Bacteria"/>
</dbReference>
<keyword evidence="14" id="KW-1185">Reference proteome</keyword>
<evidence type="ECO:0000256" key="2">
    <source>
        <dbReference type="ARBA" id="ARBA00022448"/>
    </source>
</evidence>
<dbReference type="STRING" id="1150864.MILUP08_40882"/>
<evidence type="ECO:0000256" key="9">
    <source>
        <dbReference type="ARBA" id="ARBA00061644"/>
    </source>
</evidence>
<dbReference type="SUPFAM" id="SSF90123">
    <property type="entry name" value="ABC transporter transmembrane region"/>
    <property type="match status" value="1"/>
</dbReference>
<evidence type="ECO:0000313" key="14">
    <source>
        <dbReference type="Proteomes" id="UP000003448"/>
    </source>
</evidence>
<name>I0KWM4_9ACTN</name>
<dbReference type="InterPro" id="IPR011527">
    <property type="entry name" value="ABC1_TM_dom"/>
</dbReference>
<feature type="transmembrane region" description="Helical" evidence="10">
    <location>
        <begin position="36"/>
        <end position="61"/>
    </location>
</feature>
<dbReference type="Gene3D" id="1.20.1560.10">
    <property type="entry name" value="ABC transporter type 1, transmembrane domain"/>
    <property type="match status" value="1"/>
</dbReference>
<evidence type="ECO:0000256" key="8">
    <source>
        <dbReference type="ARBA" id="ARBA00023136"/>
    </source>
</evidence>
<keyword evidence="4 10" id="KW-0812">Transmembrane</keyword>
<dbReference type="GO" id="GO:0016887">
    <property type="term" value="F:ATP hydrolysis activity"/>
    <property type="evidence" value="ECO:0007669"/>
    <property type="project" value="InterPro"/>
</dbReference>
<keyword evidence="5" id="KW-0547">Nucleotide-binding</keyword>
<evidence type="ECO:0000256" key="5">
    <source>
        <dbReference type="ARBA" id="ARBA00022741"/>
    </source>
</evidence>
<dbReference type="Pfam" id="PF00005">
    <property type="entry name" value="ABC_tran"/>
    <property type="match status" value="1"/>
</dbReference>
<sequence length="573" mass="59892">MGFPGTDRRQGTGVLVNRRPFDPRLLRRVPAARRDLAVLALLGVLAAALIVAQATALASVLATAFDGRLNRSALAGLVVAVAARSALVWAQGTVSARVAATVKATLRADLLGAVGRHGPGWVAGQRAGELATLAGRGLDALDAYFTGYLPQLVLSVTVPVAVLARIVVADWGSALIIALTLPLIPVFGALLGWQAQAATERQWRRLALLGGHFLDMVAGLPTLRAFGRARAQTEVVRRMADGHRVATMKTLRIAFLSALVLELVATLSVALVAVPVGIRLLGGGLALHTALLVLLLTPEAYLPLRAAGSRFHASMEGLTALDEALTVSAAPATPRAAEGAATPDGRGEIRFEAVTVTYERTTALRDVTLTVRPGERIAVIGPSGAGKSTLLGLLLGFVTPTSGRITVDGVDLATADPDAWRRQLAWVPQRAHLFAASLADNIRLGAPDTPPEALAAAVRDAALDDVVAGLPDGLTTLLGERGHGLSSGQRQRVALARAFLRDAPVVLLDEPTARLDTAAEAVVLDATRRLVTGRTALLVAHRPALLADADRILRIEDGRVTELTPEPTGKATR</sequence>
<comment type="caution">
    <text evidence="13">The sequence shown here is derived from an EMBL/GenBank/DDBJ whole genome shotgun (WGS) entry which is preliminary data.</text>
</comment>
<dbReference type="InterPro" id="IPR039421">
    <property type="entry name" value="Type_1_exporter"/>
</dbReference>
<organism evidence="13 14">
    <name type="scientific">Micromonospora lupini str. Lupac 08</name>
    <dbReference type="NCBI Taxonomy" id="1150864"/>
    <lineage>
        <taxon>Bacteria</taxon>
        <taxon>Bacillati</taxon>
        <taxon>Actinomycetota</taxon>
        <taxon>Actinomycetes</taxon>
        <taxon>Micromonosporales</taxon>
        <taxon>Micromonosporaceae</taxon>
        <taxon>Micromonospora</taxon>
    </lineage>
</organism>
<gene>
    <name evidence="13" type="ORF">MILUP08_40882</name>
</gene>
<dbReference type="InterPro" id="IPR014216">
    <property type="entry name" value="ABC_transptr_CydD"/>
</dbReference>
<dbReference type="Pfam" id="PF00664">
    <property type="entry name" value="ABC_membrane"/>
    <property type="match status" value="1"/>
</dbReference>
<dbReference type="PROSITE" id="PS50929">
    <property type="entry name" value="ABC_TM1F"/>
    <property type="match status" value="1"/>
</dbReference>
<proteinExistence type="inferred from homology"/>
<dbReference type="GO" id="GO:0140359">
    <property type="term" value="F:ABC-type transporter activity"/>
    <property type="evidence" value="ECO:0007669"/>
    <property type="project" value="InterPro"/>
</dbReference>
<protein>
    <submittedName>
        <fullName evidence="13">ATP-binding/permease protein CydC</fullName>
    </submittedName>
</protein>
<dbReference type="PANTHER" id="PTHR24221:SF590">
    <property type="entry name" value="COMPONENT LINKED WITH THE ASSEMBLY OF CYTOCHROME' TRANSPORT TRANSMEMBRANE ATP-BINDING PROTEIN ABC TRANSPORTER CYDD-RELATED"/>
    <property type="match status" value="1"/>
</dbReference>
<feature type="transmembrane region" description="Helical" evidence="10">
    <location>
        <begin position="73"/>
        <end position="90"/>
    </location>
</feature>
<comment type="similarity">
    <text evidence="9">Belongs to the ABC transporter superfamily. Lipid exporter (TC 3.A.1.106) family.</text>
</comment>
<dbReference type="PROSITE" id="PS50893">
    <property type="entry name" value="ABC_TRANSPORTER_2"/>
    <property type="match status" value="1"/>
</dbReference>
<comment type="subcellular location">
    <subcellularLocation>
        <location evidence="1">Cell membrane</location>
        <topology evidence="1">Multi-pass membrane protein</topology>
    </subcellularLocation>
</comment>
<dbReference type="PROSITE" id="PS00211">
    <property type="entry name" value="ABC_TRANSPORTER_1"/>
    <property type="match status" value="1"/>
</dbReference>
<keyword evidence="3" id="KW-1003">Cell membrane</keyword>
<evidence type="ECO:0000313" key="13">
    <source>
        <dbReference type="EMBL" id="CCH15971.1"/>
    </source>
</evidence>
<dbReference type="CDD" id="cd03228">
    <property type="entry name" value="ABCC_MRP_Like"/>
    <property type="match status" value="1"/>
</dbReference>
<dbReference type="Gene3D" id="3.40.50.300">
    <property type="entry name" value="P-loop containing nucleotide triphosphate hydrolases"/>
    <property type="match status" value="1"/>
</dbReference>
<dbReference type="SUPFAM" id="SSF52540">
    <property type="entry name" value="P-loop containing nucleoside triphosphate hydrolases"/>
    <property type="match status" value="1"/>
</dbReference>
<evidence type="ECO:0000259" key="11">
    <source>
        <dbReference type="PROSITE" id="PS50893"/>
    </source>
</evidence>
<feature type="domain" description="ABC transporter" evidence="11">
    <location>
        <begin position="349"/>
        <end position="571"/>
    </location>
</feature>
<dbReference type="AlphaFoldDB" id="I0KWM4"/>
<dbReference type="EMBL" id="CAIE01000010">
    <property type="protein sequence ID" value="CCH15971.1"/>
    <property type="molecule type" value="Genomic_DNA"/>
</dbReference>
<keyword evidence="7 10" id="KW-1133">Transmembrane helix</keyword>
<evidence type="ECO:0000256" key="1">
    <source>
        <dbReference type="ARBA" id="ARBA00004651"/>
    </source>
</evidence>
<evidence type="ECO:0000259" key="12">
    <source>
        <dbReference type="PROSITE" id="PS50929"/>
    </source>
</evidence>
<dbReference type="InterPro" id="IPR017871">
    <property type="entry name" value="ABC_transporter-like_CS"/>
</dbReference>
<evidence type="ECO:0000256" key="3">
    <source>
        <dbReference type="ARBA" id="ARBA00022475"/>
    </source>
</evidence>
<dbReference type="GO" id="GO:0042883">
    <property type="term" value="P:cysteine transport"/>
    <property type="evidence" value="ECO:0007669"/>
    <property type="project" value="InterPro"/>
</dbReference>
<dbReference type="PANTHER" id="PTHR24221">
    <property type="entry name" value="ATP-BINDING CASSETTE SUB-FAMILY B"/>
    <property type="match status" value="1"/>
</dbReference>
<dbReference type="CDD" id="cd18584">
    <property type="entry name" value="ABC_6TM_AarD_CydD"/>
    <property type="match status" value="1"/>
</dbReference>